<evidence type="ECO:0000313" key="4">
    <source>
        <dbReference type="Proteomes" id="UP000490800"/>
    </source>
</evidence>
<dbReference type="RefSeq" id="WP_157335268.1">
    <property type="nucleotide sequence ID" value="NZ_RHLK01000004.1"/>
</dbReference>
<evidence type="ECO:0000313" key="3">
    <source>
        <dbReference type="EMBL" id="MVO99922.1"/>
    </source>
</evidence>
<keyword evidence="1" id="KW-0175">Coiled coil</keyword>
<accession>A0A7X3FHU2</accession>
<comment type="caution">
    <text evidence="3">The sequence shown here is derived from an EMBL/GenBank/DDBJ whole genome shotgun (WGS) entry which is preliminary data.</text>
</comment>
<dbReference type="AlphaFoldDB" id="A0A7X3FHU2"/>
<sequence length="203" mass="23091">MKTSKIIFSVGIALTLTITSLSVSQSSFADQLPFEPVSDYAQVEKTKQGFEKSMKQKKERTAKLKDKADANEMILATFTFSKALTEQEIQKLVDKYGLDLKYVYTRSIDRQDLRVTALHEVSGTQYINKRLIDDYIKNFGGEYKGIIEANGYIKAGMVDKIDKEKLVYLTDTDGDPKIKSNPKKKFPVGQYWNLEDNTMTLSE</sequence>
<dbReference type="Proteomes" id="UP000490800">
    <property type="component" value="Unassembled WGS sequence"/>
</dbReference>
<name>A0A7X3FHU2_9BACL</name>
<gene>
    <name evidence="3" type="ORF">EDM21_10330</name>
</gene>
<feature type="coiled-coil region" evidence="1">
    <location>
        <begin position="40"/>
        <end position="67"/>
    </location>
</feature>
<reference evidence="3 4" key="1">
    <citation type="journal article" date="2019" name="Microorganisms">
        <title>Paenibacillus lutrae sp. nov., A Chitinolytic Species Isolated from A River Otter in Castril Natural Park, Granada, Spain.</title>
        <authorList>
            <person name="Rodriguez M."/>
            <person name="Reina J.C."/>
            <person name="Bejar V."/>
            <person name="Llamas I."/>
        </authorList>
    </citation>
    <scope>NUCLEOTIDE SEQUENCE [LARGE SCALE GENOMIC DNA]</scope>
    <source>
        <strain evidence="3 4">N10</strain>
    </source>
</reference>
<dbReference type="OrthoDB" id="2112249at2"/>
<proteinExistence type="predicted"/>
<protein>
    <submittedName>
        <fullName evidence="3">Uncharacterized protein</fullName>
    </submittedName>
</protein>
<evidence type="ECO:0000256" key="1">
    <source>
        <dbReference type="SAM" id="Coils"/>
    </source>
</evidence>
<keyword evidence="4" id="KW-1185">Reference proteome</keyword>
<feature type="signal peptide" evidence="2">
    <location>
        <begin position="1"/>
        <end position="29"/>
    </location>
</feature>
<organism evidence="3 4">
    <name type="scientific">Paenibacillus lutrae</name>
    <dbReference type="NCBI Taxonomy" id="2078573"/>
    <lineage>
        <taxon>Bacteria</taxon>
        <taxon>Bacillati</taxon>
        <taxon>Bacillota</taxon>
        <taxon>Bacilli</taxon>
        <taxon>Bacillales</taxon>
        <taxon>Paenibacillaceae</taxon>
        <taxon>Paenibacillus</taxon>
    </lineage>
</organism>
<dbReference type="EMBL" id="RHLK01000004">
    <property type="protein sequence ID" value="MVO99922.1"/>
    <property type="molecule type" value="Genomic_DNA"/>
</dbReference>
<feature type="chain" id="PRO_5030546668" evidence="2">
    <location>
        <begin position="30"/>
        <end position="203"/>
    </location>
</feature>
<evidence type="ECO:0000256" key="2">
    <source>
        <dbReference type="SAM" id="SignalP"/>
    </source>
</evidence>
<keyword evidence="2" id="KW-0732">Signal</keyword>